<gene>
    <name evidence="2" type="ORF">ACFSKP_04340</name>
</gene>
<evidence type="ECO:0000256" key="1">
    <source>
        <dbReference type="SAM" id="SignalP"/>
    </source>
</evidence>
<keyword evidence="1" id="KW-0732">Signal</keyword>
<sequence>MQKLLAFVFVLLLAGQALAQQKPQYSQYTLNNYLLNPAIAGIEDYGDLKLGTRHQWSGLEGAPQSYYLTFHMPVMKDVTPVRYGYAGKPAKETPTKKNVHRRVRPHHGIGASAMTTRTGPLKRSSVSFNYAYHQPLSRTLRLSAGVAPGLIQYSLDPTSIRVIDKNDPALMDGRVNELKFDLNMGLWLYSQQFYVGVAGAQLVPSKRELITTGSGDDNEGSLQKHYFVTGGYRIDVAPEMAVIPSVMVKMAQPSPVSVDASVKAIYANRLWVGMSYRHKESLSAMAGLNVSHLLDVAYAYDAGTSPLGTSNAGSHEVVLGFKLRNTSRVLCPQWAW</sequence>
<dbReference type="RefSeq" id="WP_250429072.1">
    <property type="nucleotide sequence ID" value="NZ_JALPRR010000002.1"/>
</dbReference>
<dbReference type="Proteomes" id="UP001597374">
    <property type="component" value="Unassembled WGS sequence"/>
</dbReference>
<dbReference type="Pfam" id="PF11751">
    <property type="entry name" value="PorP_SprF"/>
    <property type="match status" value="1"/>
</dbReference>
<organism evidence="2 3">
    <name type="scientific">Pontibacter ruber</name>
    <dbReference type="NCBI Taxonomy" id="1343895"/>
    <lineage>
        <taxon>Bacteria</taxon>
        <taxon>Pseudomonadati</taxon>
        <taxon>Bacteroidota</taxon>
        <taxon>Cytophagia</taxon>
        <taxon>Cytophagales</taxon>
        <taxon>Hymenobacteraceae</taxon>
        <taxon>Pontibacter</taxon>
    </lineage>
</organism>
<dbReference type="EMBL" id="JBHUIM010000001">
    <property type="protein sequence ID" value="MFD2245471.1"/>
    <property type="molecule type" value="Genomic_DNA"/>
</dbReference>
<evidence type="ECO:0000313" key="3">
    <source>
        <dbReference type="Proteomes" id="UP001597374"/>
    </source>
</evidence>
<proteinExistence type="predicted"/>
<name>A0ABW5CSK4_9BACT</name>
<accession>A0ABW5CSK4</accession>
<dbReference type="InterPro" id="IPR019861">
    <property type="entry name" value="PorP/SprF_Bacteroidetes"/>
</dbReference>
<dbReference type="NCBIfam" id="TIGR03519">
    <property type="entry name" value="T9SS_PorP_fam"/>
    <property type="match status" value="1"/>
</dbReference>
<feature type="signal peptide" evidence="1">
    <location>
        <begin position="1"/>
        <end position="19"/>
    </location>
</feature>
<keyword evidence="3" id="KW-1185">Reference proteome</keyword>
<comment type="caution">
    <text evidence="2">The sequence shown here is derived from an EMBL/GenBank/DDBJ whole genome shotgun (WGS) entry which is preliminary data.</text>
</comment>
<evidence type="ECO:0000313" key="2">
    <source>
        <dbReference type="EMBL" id="MFD2245471.1"/>
    </source>
</evidence>
<protein>
    <submittedName>
        <fullName evidence="2">Type IX secretion system membrane protein PorP/SprF</fullName>
    </submittedName>
</protein>
<feature type="chain" id="PRO_5045300696" evidence="1">
    <location>
        <begin position="20"/>
        <end position="336"/>
    </location>
</feature>
<reference evidence="3" key="1">
    <citation type="journal article" date="2019" name="Int. J. Syst. Evol. Microbiol.">
        <title>The Global Catalogue of Microorganisms (GCM) 10K type strain sequencing project: providing services to taxonomists for standard genome sequencing and annotation.</title>
        <authorList>
            <consortium name="The Broad Institute Genomics Platform"/>
            <consortium name="The Broad Institute Genome Sequencing Center for Infectious Disease"/>
            <person name="Wu L."/>
            <person name="Ma J."/>
        </authorList>
    </citation>
    <scope>NUCLEOTIDE SEQUENCE [LARGE SCALE GENOMIC DNA]</scope>
    <source>
        <strain evidence="3">CGMCC 4.1782</strain>
    </source>
</reference>